<dbReference type="RefSeq" id="XP_013786255.2">
    <property type="nucleotide sequence ID" value="XM_013930801.2"/>
</dbReference>
<dbReference type="InterPro" id="IPR050532">
    <property type="entry name" value="Globin-like_OT"/>
</dbReference>
<name>A0ABM1BPN5_LIMPO</name>
<gene>
    <name evidence="7" type="primary">LOC106470256</name>
</gene>
<dbReference type="Proteomes" id="UP000694941">
    <property type="component" value="Unplaced"/>
</dbReference>
<keyword evidence="3" id="KW-0408">Iron</keyword>
<feature type="domain" description="Globin" evidence="5">
    <location>
        <begin position="35"/>
        <end position="184"/>
    </location>
</feature>
<evidence type="ECO:0000256" key="2">
    <source>
        <dbReference type="ARBA" id="ARBA00022723"/>
    </source>
</evidence>
<keyword evidence="1 4" id="KW-0349">Heme</keyword>
<evidence type="ECO:0000313" key="6">
    <source>
        <dbReference type="Proteomes" id="UP000694941"/>
    </source>
</evidence>
<dbReference type="PROSITE" id="PS01033">
    <property type="entry name" value="GLOBIN"/>
    <property type="match status" value="1"/>
</dbReference>
<evidence type="ECO:0000256" key="1">
    <source>
        <dbReference type="ARBA" id="ARBA00022617"/>
    </source>
</evidence>
<protein>
    <submittedName>
        <fullName evidence="7">Neuroglobin-like</fullName>
    </submittedName>
</protein>
<dbReference type="PANTHER" id="PTHR46458">
    <property type="entry name" value="BLR2807 PROTEIN"/>
    <property type="match status" value="1"/>
</dbReference>
<keyword evidence="4" id="KW-0561">Oxygen transport</keyword>
<dbReference type="PANTHER" id="PTHR46458:SF5">
    <property type="entry name" value="GLOBIN FAMILY PROFILE DOMAIN-CONTAINING PROTEIN"/>
    <property type="match status" value="1"/>
</dbReference>
<dbReference type="CDD" id="cd14766">
    <property type="entry name" value="CeGLB25-like"/>
    <property type="match status" value="1"/>
</dbReference>
<organism evidence="6 7">
    <name type="scientific">Limulus polyphemus</name>
    <name type="common">Atlantic horseshoe crab</name>
    <dbReference type="NCBI Taxonomy" id="6850"/>
    <lineage>
        <taxon>Eukaryota</taxon>
        <taxon>Metazoa</taxon>
        <taxon>Ecdysozoa</taxon>
        <taxon>Arthropoda</taxon>
        <taxon>Chelicerata</taxon>
        <taxon>Merostomata</taxon>
        <taxon>Xiphosura</taxon>
        <taxon>Limulidae</taxon>
        <taxon>Limulus</taxon>
    </lineage>
</organism>
<comment type="similarity">
    <text evidence="4">Belongs to the globin family.</text>
</comment>
<dbReference type="SUPFAM" id="SSF46458">
    <property type="entry name" value="Globin-like"/>
    <property type="match status" value="1"/>
</dbReference>
<evidence type="ECO:0000313" key="7">
    <source>
        <dbReference type="RefSeq" id="XP_013786255.2"/>
    </source>
</evidence>
<dbReference type="GeneID" id="106470256"/>
<evidence type="ECO:0000256" key="4">
    <source>
        <dbReference type="RuleBase" id="RU000356"/>
    </source>
</evidence>
<dbReference type="InterPro" id="IPR012292">
    <property type="entry name" value="Globin/Proto"/>
</dbReference>
<dbReference type="InterPro" id="IPR009050">
    <property type="entry name" value="Globin-like_sf"/>
</dbReference>
<accession>A0ABM1BPN5</accession>
<sequence length="200" mass="22739">MGCAVTKSAVSVSKPKDGVRVNDSPVPPFADPRLPLTTKQRFNILTSWKGIARAMESTGVSMFINLFQENVDLLNLFSKFQSLSTQESQKDSMELAFHASVVMATLDEGLRALDRVDYFLDYLGSVGRFHRKINGFKKEYFWKIEQPFLVAVQETLGDRYTSNMENIYKITIHFILESIVKGYNLSEEPRSDSNVTENYS</sequence>
<evidence type="ECO:0000259" key="5">
    <source>
        <dbReference type="PROSITE" id="PS01033"/>
    </source>
</evidence>
<reference evidence="7" key="1">
    <citation type="submission" date="2025-08" db="UniProtKB">
        <authorList>
            <consortium name="RefSeq"/>
        </authorList>
    </citation>
    <scope>IDENTIFICATION</scope>
    <source>
        <tissue evidence="7">Muscle</tissue>
    </source>
</reference>
<keyword evidence="4" id="KW-0813">Transport</keyword>
<keyword evidence="2" id="KW-0479">Metal-binding</keyword>
<keyword evidence="6" id="KW-1185">Reference proteome</keyword>
<proteinExistence type="inferred from homology"/>
<dbReference type="InterPro" id="IPR000971">
    <property type="entry name" value="Globin"/>
</dbReference>
<dbReference type="Gene3D" id="1.10.490.10">
    <property type="entry name" value="Globins"/>
    <property type="match status" value="1"/>
</dbReference>
<evidence type="ECO:0000256" key="3">
    <source>
        <dbReference type="ARBA" id="ARBA00023004"/>
    </source>
</evidence>
<dbReference type="Pfam" id="PF00042">
    <property type="entry name" value="Globin"/>
    <property type="match status" value="1"/>
</dbReference>